<protein>
    <submittedName>
        <fullName evidence="3">Spermidine synthase</fullName>
    </submittedName>
</protein>
<feature type="transmembrane region" description="Helical" evidence="2">
    <location>
        <begin position="291"/>
        <end position="311"/>
    </location>
</feature>
<dbReference type="Proteomes" id="UP000285961">
    <property type="component" value="Unassembled WGS sequence"/>
</dbReference>
<feature type="transmembrane region" description="Helical" evidence="2">
    <location>
        <begin position="257"/>
        <end position="279"/>
    </location>
</feature>
<dbReference type="SUPFAM" id="SSF103473">
    <property type="entry name" value="MFS general substrate transporter"/>
    <property type="match status" value="1"/>
</dbReference>
<evidence type="ECO:0000256" key="1">
    <source>
        <dbReference type="ARBA" id="ARBA00023115"/>
    </source>
</evidence>
<feature type="transmembrane region" description="Helical" evidence="2">
    <location>
        <begin position="212"/>
        <end position="236"/>
    </location>
</feature>
<feature type="transmembrane region" description="Helical" evidence="2">
    <location>
        <begin position="365"/>
        <end position="392"/>
    </location>
</feature>
<comment type="caution">
    <text evidence="3">The sequence shown here is derived from an EMBL/GenBank/DDBJ whole genome shotgun (WGS) entry which is preliminary data.</text>
</comment>
<feature type="transmembrane region" description="Helical" evidence="2">
    <location>
        <begin position="97"/>
        <end position="119"/>
    </location>
</feature>
<keyword evidence="2" id="KW-0812">Transmembrane</keyword>
<feature type="transmembrane region" description="Helical" evidence="2">
    <location>
        <begin position="29"/>
        <end position="50"/>
    </location>
</feature>
<dbReference type="Gene3D" id="3.40.50.150">
    <property type="entry name" value="Vaccinia Virus protein VP39"/>
    <property type="match status" value="1"/>
</dbReference>
<evidence type="ECO:0000313" key="4">
    <source>
        <dbReference type="Proteomes" id="UP000285961"/>
    </source>
</evidence>
<dbReference type="PANTHER" id="PTHR43317">
    <property type="entry name" value="THERMOSPERMINE SYNTHASE ACAULIS5"/>
    <property type="match status" value="1"/>
</dbReference>
<gene>
    <name evidence="3" type="ORF">C4532_08280</name>
</gene>
<reference evidence="3 4" key="1">
    <citation type="journal article" date="2017" name="ISME J.">
        <title>Energy and carbon metabolisms in a deep terrestrial subsurface fluid microbial community.</title>
        <authorList>
            <person name="Momper L."/>
            <person name="Jungbluth S.P."/>
            <person name="Lee M.D."/>
            <person name="Amend J.P."/>
        </authorList>
    </citation>
    <scope>NUCLEOTIDE SEQUENCE [LARGE SCALE GENOMIC DNA]</scope>
    <source>
        <strain evidence="3">SURF_17</strain>
    </source>
</reference>
<dbReference type="Pfam" id="PF01564">
    <property type="entry name" value="Spermine_synth"/>
    <property type="match status" value="1"/>
</dbReference>
<dbReference type="PANTHER" id="PTHR43317:SF1">
    <property type="entry name" value="THERMOSPERMINE SYNTHASE ACAULIS5"/>
    <property type="match status" value="1"/>
</dbReference>
<dbReference type="AlphaFoldDB" id="A0A419F022"/>
<dbReference type="CDD" id="cd06174">
    <property type="entry name" value="MFS"/>
    <property type="match status" value="1"/>
</dbReference>
<keyword evidence="2" id="KW-1133">Transmembrane helix</keyword>
<dbReference type="InterPro" id="IPR036259">
    <property type="entry name" value="MFS_trans_sf"/>
</dbReference>
<feature type="transmembrane region" description="Helical" evidence="2">
    <location>
        <begin position="181"/>
        <end position="206"/>
    </location>
</feature>
<dbReference type="EMBL" id="QZKI01000062">
    <property type="protein sequence ID" value="RJP71132.1"/>
    <property type="molecule type" value="Genomic_DNA"/>
</dbReference>
<sequence>MRTDSPAQPSSHNPAAGLRTALQERPQGYVPVFFLLFFLSGMCALVYEVTWTRRLILIFGNTVYSVSTVLVAFMGGLAFGSFLFGRLIDKRKDPLRVYAALEAFIGISAVLIPFALSLLNPIYDFLYDRIGHSPYIMSLARFALSTIILVVPTTFMGATLPVLSKFIVRRMDKTGWGIGSLYAVNTLGAMTGCFLAGFVLIGWIGISRSEHLAAAINVLVGLAALALHHRFGYLFADSEVSVGIAEQTEPQERRSGVLWVVLLIFGVSGMLALAYEVLWARMLVFLLGSSIYSFTMILVVYLLGLTAGSLFSARIIDRNKRPFYVFGSLEVLIGISVFAGLLLFRRVPFQEYSLHMSRSGYFIRNFLSTFAIVLPPTLLMGATFPAAVRIYARSLGSLGREVGSLYAVNTVGAIVGSFAAGFVLIPLLGSKNSMIVLILMSIVAGMVLIYLSMRHEGTTPVNWAVGALLIPPLLGFDSDNQFMKELSLQGSKMVEGRVIAFDEDATATVAVLGRDQRLKYMLAVNGHVMTVLCTETQLMAHIPLALAEKPENVLNVCFGMGTTFVSARRAGMNVDLVELCPYVIETFQYFHDDPSMLDEPGVGKIIADGRNYLLLSEKMYDLITIDPPPPPWSAGTANLYTKEFYELCKQRLTPDGIICQWLPTVWNALSEDQYKMLLRTFMEIFPHTSVWGSPSKFGTYLIGTPEKLRIDRESFRAYFEAKPIKEDLSLYMADPLDGKQVLSLFLLNEDAAWKYVGGAPVMTDDLPLLEFPLFRNDPTTRLMEPELLYVHRTQP</sequence>
<keyword evidence="1" id="KW-0620">Polyamine biosynthesis</keyword>
<feature type="transmembrane region" description="Helical" evidence="2">
    <location>
        <begin position="139"/>
        <end position="160"/>
    </location>
</feature>
<name>A0A419F022_9BACT</name>
<evidence type="ECO:0000313" key="3">
    <source>
        <dbReference type="EMBL" id="RJP71132.1"/>
    </source>
</evidence>
<dbReference type="Gene3D" id="1.20.1250.20">
    <property type="entry name" value="MFS general substrate transporter like domains"/>
    <property type="match status" value="1"/>
</dbReference>
<dbReference type="NCBIfam" id="NF037959">
    <property type="entry name" value="MFS_SpdSyn"/>
    <property type="match status" value="2"/>
</dbReference>
<feature type="transmembrane region" description="Helical" evidence="2">
    <location>
        <begin position="323"/>
        <end position="345"/>
    </location>
</feature>
<dbReference type="InterPro" id="IPR029063">
    <property type="entry name" value="SAM-dependent_MTases_sf"/>
</dbReference>
<dbReference type="SUPFAM" id="SSF53335">
    <property type="entry name" value="S-adenosyl-L-methionine-dependent methyltransferases"/>
    <property type="match status" value="1"/>
</dbReference>
<feature type="transmembrane region" description="Helical" evidence="2">
    <location>
        <begin position="62"/>
        <end position="85"/>
    </location>
</feature>
<feature type="transmembrane region" description="Helical" evidence="2">
    <location>
        <begin position="434"/>
        <end position="453"/>
    </location>
</feature>
<keyword evidence="2" id="KW-0472">Membrane</keyword>
<dbReference type="GO" id="GO:0006596">
    <property type="term" value="P:polyamine biosynthetic process"/>
    <property type="evidence" value="ECO:0007669"/>
    <property type="project" value="UniProtKB-KW"/>
</dbReference>
<organism evidence="3 4">
    <name type="scientific">Candidatus Abyssobacteria bacterium SURF_17</name>
    <dbReference type="NCBI Taxonomy" id="2093361"/>
    <lineage>
        <taxon>Bacteria</taxon>
        <taxon>Pseudomonadati</taxon>
        <taxon>Candidatus Hydrogenedentota</taxon>
        <taxon>Candidatus Abyssobacteria</taxon>
    </lineage>
</organism>
<evidence type="ECO:0000256" key="2">
    <source>
        <dbReference type="SAM" id="Phobius"/>
    </source>
</evidence>
<accession>A0A419F022</accession>
<proteinExistence type="predicted"/>
<feature type="transmembrane region" description="Helical" evidence="2">
    <location>
        <begin position="404"/>
        <end position="428"/>
    </location>
</feature>